<dbReference type="InterPro" id="IPR039431">
    <property type="entry name" value="Vta1/CALS_N"/>
</dbReference>
<dbReference type="Pfam" id="PF04652">
    <property type="entry name" value="Vta1"/>
    <property type="match status" value="1"/>
</dbReference>
<dbReference type="OrthoDB" id="391137at2759"/>
<dbReference type="InterPro" id="IPR023175">
    <property type="entry name" value="Vta1/CALS_N_sf"/>
</dbReference>
<organism evidence="5 6">
    <name type="scientific">Thalassiosira oceanica</name>
    <name type="common">Marine diatom</name>
    <dbReference type="NCBI Taxonomy" id="159749"/>
    <lineage>
        <taxon>Eukaryota</taxon>
        <taxon>Sar</taxon>
        <taxon>Stramenopiles</taxon>
        <taxon>Ochrophyta</taxon>
        <taxon>Bacillariophyta</taxon>
        <taxon>Coscinodiscophyceae</taxon>
        <taxon>Thalassiosirophycidae</taxon>
        <taxon>Thalassiosirales</taxon>
        <taxon>Thalassiosiraceae</taxon>
        <taxon>Thalassiosira</taxon>
    </lineage>
</organism>
<sequence>MGVSVPVSLRKIKVFLTRADELDRDKGNPESRVVAFNCRQYGVLSGIPLAQDAEAKACLGDLLNLLEKEKAEHWKICRKVADRVFDKADSEDRAGTATKVTAKSFYAAGTFYEILQQFHEEGAGDNAIGEDAETKTQMEEEEQRRVYCKWKANDILKAIKEGRTPTPGGYQKEEEMEEMPLPSAGDPLKSHDDLPLAPTVPSSSMFDSSPVDDPGTSSMTQDDEPHHLPSLYKDSIEVNLNGNPTPVQERVEEEDDGVEEIFIPGAVKAAANSVSDALVDQPRPIDPPPPYPTDSSPMAIPPPAATHTPLSTQTGSSGGGMFSSIFGNKKKLSKIELSDATELTRFALAALEKGDGELGKQRLEQALTIWK</sequence>
<comment type="caution">
    <text evidence="5">The sequence shown here is derived from an EMBL/GenBank/DDBJ whole genome shotgun (WGS) entry which is preliminary data.</text>
</comment>
<evidence type="ECO:0000256" key="1">
    <source>
        <dbReference type="ARBA" id="ARBA00004308"/>
    </source>
</evidence>
<feature type="domain" description="Vta1/callose synthase N-terminal" evidence="4">
    <location>
        <begin position="12"/>
        <end position="161"/>
    </location>
</feature>
<reference evidence="5 6" key="1">
    <citation type="journal article" date="2012" name="Genome Biol.">
        <title>Genome and low-iron response of an oceanic diatom adapted to chronic iron limitation.</title>
        <authorList>
            <person name="Lommer M."/>
            <person name="Specht M."/>
            <person name="Roy A.S."/>
            <person name="Kraemer L."/>
            <person name="Andreson R."/>
            <person name="Gutowska M.A."/>
            <person name="Wolf J."/>
            <person name="Bergner S.V."/>
            <person name="Schilhabel M.B."/>
            <person name="Klostermeier U.C."/>
            <person name="Beiko R.G."/>
            <person name="Rosenstiel P."/>
            <person name="Hippler M."/>
            <person name="Laroche J."/>
        </authorList>
    </citation>
    <scope>NUCLEOTIDE SEQUENCE [LARGE SCALE GENOMIC DNA]</scope>
    <source>
        <strain evidence="5 6">CCMP1005</strain>
    </source>
</reference>
<evidence type="ECO:0000313" key="6">
    <source>
        <dbReference type="Proteomes" id="UP000266841"/>
    </source>
</evidence>
<dbReference type="GO" id="GO:0005771">
    <property type="term" value="C:multivesicular body"/>
    <property type="evidence" value="ECO:0007669"/>
    <property type="project" value="TreeGrafter"/>
</dbReference>
<keyword evidence="2" id="KW-0472">Membrane</keyword>
<protein>
    <recommendedName>
        <fullName evidence="4">Vta1/callose synthase N-terminal domain-containing protein</fullName>
    </recommendedName>
</protein>
<proteinExistence type="predicted"/>
<dbReference type="AlphaFoldDB" id="K0R0V2"/>
<dbReference type="InterPro" id="IPR044538">
    <property type="entry name" value="Vta1-like"/>
</dbReference>
<evidence type="ECO:0000256" key="3">
    <source>
        <dbReference type="SAM" id="MobiDB-lite"/>
    </source>
</evidence>
<gene>
    <name evidence="5" type="ORF">THAOC_36042</name>
</gene>
<dbReference type="PANTHER" id="PTHR46009:SF1">
    <property type="entry name" value="VACUOLAR PROTEIN SORTING-ASSOCIATED PROTEIN VTA1 HOMOLOG"/>
    <property type="match status" value="1"/>
</dbReference>
<name>K0R0V2_THAOC</name>
<feature type="region of interest" description="Disordered" evidence="3">
    <location>
        <begin position="272"/>
        <end position="323"/>
    </location>
</feature>
<evidence type="ECO:0000256" key="2">
    <source>
        <dbReference type="ARBA" id="ARBA00023136"/>
    </source>
</evidence>
<dbReference type="OMA" id="ICRKVAD"/>
<dbReference type="EMBL" id="AGNL01048589">
    <property type="protein sequence ID" value="EJK45345.1"/>
    <property type="molecule type" value="Genomic_DNA"/>
</dbReference>
<evidence type="ECO:0000259" key="4">
    <source>
        <dbReference type="Pfam" id="PF04652"/>
    </source>
</evidence>
<dbReference type="Gene3D" id="1.25.40.270">
    <property type="entry name" value="Vacuolar protein sorting-associated protein vta1"/>
    <property type="match status" value="1"/>
</dbReference>
<comment type="subcellular location">
    <subcellularLocation>
        <location evidence="1">Endomembrane system</location>
    </subcellularLocation>
</comment>
<evidence type="ECO:0000313" key="5">
    <source>
        <dbReference type="EMBL" id="EJK45345.1"/>
    </source>
</evidence>
<feature type="region of interest" description="Disordered" evidence="3">
    <location>
        <begin position="161"/>
        <end position="255"/>
    </location>
</feature>
<dbReference type="PANTHER" id="PTHR46009">
    <property type="entry name" value="VACUOLAR PROTEIN SORTING-ASSOCIATED PROTEIN VTA1 HOMOLOG"/>
    <property type="match status" value="1"/>
</dbReference>
<dbReference type="GO" id="GO:0032511">
    <property type="term" value="P:late endosome to vacuole transport via multivesicular body sorting pathway"/>
    <property type="evidence" value="ECO:0007669"/>
    <property type="project" value="InterPro"/>
</dbReference>
<dbReference type="eggNOG" id="KOG0917">
    <property type="taxonomic scope" value="Eukaryota"/>
</dbReference>
<dbReference type="Proteomes" id="UP000266841">
    <property type="component" value="Unassembled WGS sequence"/>
</dbReference>
<accession>K0R0V2</accession>
<keyword evidence="6" id="KW-1185">Reference proteome</keyword>